<dbReference type="GO" id="GO:0030170">
    <property type="term" value="F:pyridoxal phosphate binding"/>
    <property type="evidence" value="ECO:0007669"/>
    <property type="project" value="InterPro"/>
</dbReference>
<comment type="cofactor">
    <cofactor evidence="1 5 6">
        <name>pyridoxal 5'-phosphate</name>
        <dbReference type="ChEBI" id="CHEBI:597326"/>
    </cofactor>
</comment>
<keyword evidence="7" id="KW-0808">Transferase</keyword>
<evidence type="ECO:0000256" key="3">
    <source>
        <dbReference type="ARBA" id="ARBA00022898"/>
    </source>
</evidence>
<dbReference type="GO" id="GO:0005737">
    <property type="term" value="C:cytoplasm"/>
    <property type="evidence" value="ECO:0007669"/>
    <property type="project" value="TreeGrafter"/>
</dbReference>
<keyword evidence="8" id="KW-1185">Reference proteome</keyword>
<protein>
    <submittedName>
        <fullName evidence="7">Pyridoxal phosphate-dependent transferase</fullName>
    </submittedName>
</protein>
<organism evidence="7 8">
    <name type="scientific">Triangularia verruculosa</name>
    <dbReference type="NCBI Taxonomy" id="2587418"/>
    <lineage>
        <taxon>Eukaryota</taxon>
        <taxon>Fungi</taxon>
        <taxon>Dikarya</taxon>
        <taxon>Ascomycota</taxon>
        <taxon>Pezizomycotina</taxon>
        <taxon>Sordariomycetes</taxon>
        <taxon>Sordariomycetidae</taxon>
        <taxon>Sordariales</taxon>
        <taxon>Podosporaceae</taxon>
        <taxon>Triangularia</taxon>
    </lineage>
</organism>
<gene>
    <name evidence="7" type="ORF">QBC40DRAFT_289545</name>
</gene>
<dbReference type="InterPro" id="IPR015421">
    <property type="entry name" value="PyrdxlP-dep_Trfase_major"/>
</dbReference>
<accession>A0AAN6XAR6</accession>
<dbReference type="Proteomes" id="UP001303160">
    <property type="component" value="Unassembled WGS sequence"/>
</dbReference>
<evidence type="ECO:0000256" key="5">
    <source>
        <dbReference type="PIRSR" id="PIRSR602129-50"/>
    </source>
</evidence>
<dbReference type="Pfam" id="PF00282">
    <property type="entry name" value="Pyridoxal_deC"/>
    <property type="match status" value="1"/>
</dbReference>
<evidence type="ECO:0000256" key="4">
    <source>
        <dbReference type="ARBA" id="ARBA00023239"/>
    </source>
</evidence>
<dbReference type="GO" id="GO:0016740">
    <property type="term" value="F:transferase activity"/>
    <property type="evidence" value="ECO:0007669"/>
    <property type="project" value="UniProtKB-KW"/>
</dbReference>
<name>A0AAN6XAR6_9PEZI</name>
<evidence type="ECO:0000256" key="6">
    <source>
        <dbReference type="RuleBase" id="RU000382"/>
    </source>
</evidence>
<dbReference type="SUPFAM" id="SSF53383">
    <property type="entry name" value="PLP-dependent transferases"/>
    <property type="match status" value="1"/>
</dbReference>
<keyword evidence="4 6" id="KW-0456">Lyase</keyword>
<dbReference type="AlphaFoldDB" id="A0AAN6XAR6"/>
<evidence type="ECO:0000256" key="2">
    <source>
        <dbReference type="ARBA" id="ARBA00009533"/>
    </source>
</evidence>
<dbReference type="Gene3D" id="3.40.640.10">
    <property type="entry name" value="Type I PLP-dependent aspartate aminotransferase-like (Major domain)"/>
    <property type="match status" value="1"/>
</dbReference>
<evidence type="ECO:0000313" key="7">
    <source>
        <dbReference type="EMBL" id="KAK4195167.1"/>
    </source>
</evidence>
<dbReference type="InterPro" id="IPR015422">
    <property type="entry name" value="PyrdxlP-dep_Trfase_small"/>
</dbReference>
<dbReference type="InterPro" id="IPR015424">
    <property type="entry name" value="PyrdxlP-dep_Trfase"/>
</dbReference>
<dbReference type="InterPro" id="IPR002129">
    <property type="entry name" value="PyrdxlP-dep_de-COase"/>
</dbReference>
<dbReference type="PANTHER" id="PTHR11999:SF165">
    <property type="entry name" value="DECARBOXYLASE, PUTATIVE (AFU_ORTHOLOGUE AFUA_2G04980)-RELATED"/>
    <property type="match status" value="1"/>
</dbReference>
<evidence type="ECO:0000313" key="8">
    <source>
        <dbReference type="Proteomes" id="UP001303160"/>
    </source>
</evidence>
<reference evidence="7" key="1">
    <citation type="journal article" date="2023" name="Mol. Phylogenet. Evol.">
        <title>Genome-scale phylogeny and comparative genomics of the fungal order Sordariales.</title>
        <authorList>
            <person name="Hensen N."/>
            <person name="Bonometti L."/>
            <person name="Westerberg I."/>
            <person name="Brannstrom I.O."/>
            <person name="Guillou S."/>
            <person name="Cros-Aarteil S."/>
            <person name="Calhoun S."/>
            <person name="Haridas S."/>
            <person name="Kuo A."/>
            <person name="Mondo S."/>
            <person name="Pangilinan J."/>
            <person name="Riley R."/>
            <person name="LaButti K."/>
            <person name="Andreopoulos B."/>
            <person name="Lipzen A."/>
            <person name="Chen C."/>
            <person name="Yan M."/>
            <person name="Daum C."/>
            <person name="Ng V."/>
            <person name="Clum A."/>
            <person name="Steindorff A."/>
            <person name="Ohm R.A."/>
            <person name="Martin F."/>
            <person name="Silar P."/>
            <person name="Natvig D.O."/>
            <person name="Lalanne C."/>
            <person name="Gautier V."/>
            <person name="Ament-Velasquez S.L."/>
            <person name="Kruys A."/>
            <person name="Hutchinson M.I."/>
            <person name="Powell A.J."/>
            <person name="Barry K."/>
            <person name="Miller A.N."/>
            <person name="Grigoriev I.V."/>
            <person name="Debuchy R."/>
            <person name="Gladieux P."/>
            <person name="Hiltunen Thoren M."/>
            <person name="Johannesson H."/>
        </authorList>
    </citation>
    <scope>NUCLEOTIDE SEQUENCE</scope>
    <source>
        <strain evidence="7">CBS 315.58</strain>
    </source>
</reference>
<sequence>MLSSLLSLPPSRFPAKTFTTGATAANILGLACAREHAIASRLPSNAKDKTIAKVGLLKACIAAGVVDIKILTSKPHSSLVKAAKVLGLGEEGVVDVGQDGKPWRIDLDKLESTLQNAEENHTACIIAISCGEVNTGRFATAVFDMPKIRSLADRYKAWVHVDGAFGIFARVLPKTEEFLNLHACVAGMELADSICADGHKLLNVPYDNGIFFSRHPSTLTQVFSNPGAAYLAPSTTTLATQDEILSPLNIGLENSRRFRALPVYAVLKTEGREGMEAMFSRMVLLARRIASFVHSSEYYDLLPETDNYVEEDIFMIVLFRAKNELLNEVLVDQINQTGKMFVSGTQWQGKKAVRLAVSTWRVDVERDAKYVTGVLTEVAENFVV</sequence>
<evidence type="ECO:0000256" key="1">
    <source>
        <dbReference type="ARBA" id="ARBA00001933"/>
    </source>
</evidence>
<dbReference type="GO" id="GO:0016831">
    <property type="term" value="F:carboxy-lyase activity"/>
    <property type="evidence" value="ECO:0007669"/>
    <property type="project" value="TreeGrafter"/>
</dbReference>
<reference evidence="7" key="2">
    <citation type="submission" date="2023-05" db="EMBL/GenBank/DDBJ databases">
        <authorList>
            <consortium name="Lawrence Berkeley National Laboratory"/>
            <person name="Steindorff A."/>
            <person name="Hensen N."/>
            <person name="Bonometti L."/>
            <person name="Westerberg I."/>
            <person name="Brannstrom I.O."/>
            <person name="Guillou S."/>
            <person name="Cros-Aarteil S."/>
            <person name="Calhoun S."/>
            <person name="Haridas S."/>
            <person name="Kuo A."/>
            <person name="Mondo S."/>
            <person name="Pangilinan J."/>
            <person name="Riley R."/>
            <person name="Labutti K."/>
            <person name="Andreopoulos B."/>
            <person name="Lipzen A."/>
            <person name="Chen C."/>
            <person name="Yanf M."/>
            <person name="Daum C."/>
            <person name="Ng V."/>
            <person name="Clum A."/>
            <person name="Ohm R."/>
            <person name="Martin F."/>
            <person name="Silar P."/>
            <person name="Natvig D."/>
            <person name="Lalanne C."/>
            <person name="Gautier V."/>
            <person name="Ament-Velasquez S.L."/>
            <person name="Kruys A."/>
            <person name="Hutchinson M.I."/>
            <person name="Powell A.J."/>
            <person name="Barry K."/>
            <person name="Miller A.N."/>
            <person name="Grigoriev I.V."/>
            <person name="Debuchy R."/>
            <person name="Gladieux P."/>
            <person name="Thoren M.H."/>
            <person name="Johannesson H."/>
        </authorList>
    </citation>
    <scope>NUCLEOTIDE SEQUENCE</scope>
    <source>
        <strain evidence="7">CBS 315.58</strain>
    </source>
</reference>
<comment type="similarity">
    <text evidence="2 6">Belongs to the group II decarboxylase family.</text>
</comment>
<feature type="modified residue" description="N6-(pyridoxal phosphate)lysine" evidence="5">
    <location>
        <position position="200"/>
    </location>
</feature>
<keyword evidence="3 5" id="KW-0663">Pyridoxal phosphate</keyword>
<dbReference type="Gene3D" id="3.90.1150.10">
    <property type="entry name" value="Aspartate Aminotransferase, domain 1"/>
    <property type="match status" value="1"/>
</dbReference>
<dbReference type="EMBL" id="MU864023">
    <property type="protein sequence ID" value="KAK4195167.1"/>
    <property type="molecule type" value="Genomic_DNA"/>
</dbReference>
<comment type="caution">
    <text evidence="7">The sequence shown here is derived from an EMBL/GenBank/DDBJ whole genome shotgun (WGS) entry which is preliminary data.</text>
</comment>
<dbReference type="GO" id="GO:0019752">
    <property type="term" value="P:carboxylic acid metabolic process"/>
    <property type="evidence" value="ECO:0007669"/>
    <property type="project" value="InterPro"/>
</dbReference>
<dbReference type="PANTHER" id="PTHR11999">
    <property type="entry name" value="GROUP II PYRIDOXAL-5-PHOSPHATE DECARBOXYLASE"/>
    <property type="match status" value="1"/>
</dbReference>
<proteinExistence type="inferred from homology"/>
<dbReference type="InterPro" id="IPR010977">
    <property type="entry name" value="Aromatic_deC"/>
</dbReference>